<dbReference type="EMBL" id="HBKQ01040310">
    <property type="protein sequence ID" value="CAE2263129.1"/>
    <property type="molecule type" value="Transcribed_RNA"/>
</dbReference>
<feature type="region of interest" description="Disordered" evidence="1">
    <location>
        <begin position="41"/>
        <end position="78"/>
    </location>
</feature>
<sequence length="250" mass="26864">MKPMLKALILLSAALATSSFIPTTPSLLKQTRPGLVLDAKSKSKNAGGGGGFGNGGGFGGGKSENNKPKTRTVSGFTGSGTKALRNAANTFDDIRKQYGKDATSDLYMRSPLNDKDTFWFVGKVVRRMDLNDKNMEGSSVPTEFEAVLSQKRLIIEYAKNELRPQNFGGPYSKELEVWLAPGDSEMEVVTNKVSLVKVAGSASDISDSFAVADVGFNPEIYVGDEMKEGGLRVVRDEDGKPVKPVFEING</sequence>
<name>A0A7S4JGX6_9STRA</name>
<evidence type="ECO:0000256" key="1">
    <source>
        <dbReference type="SAM" id="MobiDB-lite"/>
    </source>
</evidence>
<organism evidence="3">
    <name type="scientific">Odontella aurita</name>
    <dbReference type="NCBI Taxonomy" id="265563"/>
    <lineage>
        <taxon>Eukaryota</taxon>
        <taxon>Sar</taxon>
        <taxon>Stramenopiles</taxon>
        <taxon>Ochrophyta</taxon>
        <taxon>Bacillariophyta</taxon>
        <taxon>Mediophyceae</taxon>
        <taxon>Biddulphiophycidae</taxon>
        <taxon>Eupodiscales</taxon>
        <taxon>Odontellaceae</taxon>
        <taxon>Odontella</taxon>
    </lineage>
</organism>
<evidence type="ECO:0000313" key="3">
    <source>
        <dbReference type="EMBL" id="CAE2263129.1"/>
    </source>
</evidence>
<accession>A0A7S4JGX6</accession>
<feature type="compositionally biased region" description="Gly residues" evidence="1">
    <location>
        <begin position="46"/>
        <end position="62"/>
    </location>
</feature>
<keyword evidence="2" id="KW-0732">Signal</keyword>
<dbReference type="AlphaFoldDB" id="A0A7S4JGX6"/>
<gene>
    <name evidence="3" type="ORF">OAUR00152_LOCUS27761</name>
</gene>
<feature type="signal peptide" evidence="2">
    <location>
        <begin position="1"/>
        <end position="19"/>
    </location>
</feature>
<proteinExistence type="predicted"/>
<protein>
    <recommendedName>
        <fullName evidence="4">Plastid lipid-associated protein/fibrillin conserved domain-containing protein</fullName>
    </recommendedName>
</protein>
<evidence type="ECO:0008006" key="4">
    <source>
        <dbReference type="Google" id="ProtNLM"/>
    </source>
</evidence>
<feature type="chain" id="PRO_5031444133" description="Plastid lipid-associated protein/fibrillin conserved domain-containing protein" evidence="2">
    <location>
        <begin position="20"/>
        <end position="250"/>
    </location>
</feature>
<reference evidence="3" key="1">
    <citation type="submission" date="2021-01" db="EMBL/GenBank/DDBJ databases">
        <authorList>
            <person name="Corre E."/>
            <person name="Pelletier E."/>
            <person name="Niang G."/>
            <person name="Scheremetjew M."/>
            <person name="Finn R."/>
            <person name="Kale V."/>
            <person name="Holt S."/>
            <person name="Cochrane G."/>
            <person name="Meng A."/>
            <person name="Brown T."/>
            <person name="Cohen L."/>
        </authorList>
    </citation>
    <scope>NUCLEOTIDE SEQUENCE</scope>
    <source>
        <strain evidence="3">Isolate 1302-5</strain>
    </source>
</reference>
<evidence type="ECO:0000256" key="2">
    <source>
        <dbReference type="SAM" id="SignalP"/>
    </source>
</evidence>